<dbReference type="EMBL" id="CP026255">
    <property type="protein sequence ID" value="AWP11604.1"/>
    <property type="molecule type" value="Genomic_DNA"/>
</dbReference>
<evidence type="ECO:0000313" key="4">
    <source>
        <dbReference type="Proteomes" id="UP000246464"/>
    </source>
</evidence>
<dbReference type="Proteomes" id="UP000438429">
    <property type="component" value="Unassembled WGS sequence"/>
</dbReference>
<sequence length="68" mass="7996">MSSVSEPWMDEGEGLQAEGRSQRSIMVLVRRQKPRDSHLEFDRSFINDFQRHSVICMFPANKDVDVWI</sequence>
<evidence type="ECO:0000313" key="5">
    <source>
        <dbReference type="Proteomes" id="UP000438429"/>
    </source>
</evidence>
<feature type="region of interest" description="Disordered" evidence="1">
    <location>
        <begin position="1"/>
        <end position="20"/>
    </location>
</feature>
<gene>
    <name evidence="3" type="ORF">F2P81_008435</name>
    <name evidence="2" type="ORF">SMAX5B_016499</name>
</gene>
<accession>A0A2U9C4Y3</accession>
<keyword evidence="4" id="KW-1185">Reference proteome</keyword>
<organism evidence="2 4">
    <name type="scientific">Scophthalmus maximus</name>
    <name type="common">Turbot</name>
    <name type="synonym">Psetta maxima</name>
    <dbReference type="NCBI Taxonomy" id="52904"/>
    <lineage>
        <taxon>Eukaryota</taxon>
        <taxon>Metazoa</taxon>
        <taxon>Chordata</taxon>
        <taxon>Craniata</taxon>
        <taxon>Vertebrata</taxon>
        <taxon>Euteleostomi</taxon>
        <taxon>Actinopterygii</taxon>
        <taxon>Neopterygii</taxon>
        <taxon>Teleostei</taxon>
        <taxon>Neoteleostei</taxon>
        <taxon>Acanthomorphata</taxon>
        <taxon>Carangaria</taxon>
        <taxon>Pleuronectiformes</taxon>
        <taxon>Pleuronectoidei</taxon>
        <taxon>Scophthalmidae</taxon>
        <taxon>Scophthalmus</taxon>
    </lineage>
</organism>
<dbReference type="Proteomes" id="UP000246464">
    <property type="component" value="Chromosome 13"/>
</dbReference>
<dbReference type="AlphaFoldDB" id="A0A2U9C4Y3"/>
<evidence type="ECO:0000313" key="3">
    <source>
        <dbReference type="EMBL" id="KAF0040200.1"/>
    </source>
</evidence>
<evidence type="ECO:0000313" key="2">
    <source>
        <dbReference type="EMBL" id="AWP11604.1"/>
    </source>
</evidence>
<proteinExistence type="predicted"/>
<dbReference type="EMBL" id="VEVO01000007">
    <property type="protein sequence ID" value="KAF0040200.1"/>
    <property type="molecule type" value="Genomic_DNA"/>
</dbReference>
<reference evidence="3 5" key="2">
    <citation type="submission" date="2019-06" db="EMBL/GenBank/DDBJ databases">
        <title>Draft genomes of female and male turbot (Scophthalmus maximus).</title>
        <authorList>
            <person name="Xu H."/>
            <person name="Xu X.-W."/>
            <person name="Shao C."/>
            <person name="Chen S."/>
        </authorList>
    </citation>
    <scope>NUCLEOTIDE SEQUENCE [LARGE SCALE GENOMIC DNA]</scope>
    <source>
        <strain evidence="3">Ysfricsl-2016a</strain>
        <tissue evidence="3">Blood</tissue>
    </source>
</reference>
<reference evidence="2 4" key="1">
    <citation type="submission" date="2017-12" db="EMBL/GenBank/DDBJ databases">
        <title>Integrating genomic resources of turbot (Scophthalmus maximus) in depth evaluation of genetic and physical mapping variation across individuals.</title>
        <authorList>
            <person name="Martinez P."/>
        </authorList>
    </citation>
    <scope>NUCLEOTIDE SEQUENCE [LARGE SCALE GENOMIC DNA]</scope>
</reference>
<protein>
    <submittedName>
        <fullName evidence="2">Uncharacterized protein</fullName>
    </submittedName>
</protein>
<evidence type="ECO:0000256" key="1">
    <source>
        <dbReference type="SAM" id="MobiDB-lite"/>
    </source>
</evidence>
<name>A0A2U9C4Y3_SCOMX</name>